<protein>
    <recommendedName>
        <fullName evidence="7">Phosphatidylglycerol--prolipoprotein diacylglyceryl transferase</fullName>
        <ecNumber evidence="7">2.5.1.145</ecNumber>
    </recommendedName>
</protein>
<evidence type="ECO:0000313" key="10">
    <source>
        <dbReference type="Proteomes" id="UP000319263"/>
    </source>
</evidence>
<comment type="similarity">
    <text evidence="1 7">Belongs to the Lgt family.</text>
</comment>
<name>A0A516Q0L6_9ACTN</name>
<keyword evidence="5 7" id="KW-1133">Transmembrane helix</keyword>
<comment type="catalytic activity">
    <reaction evidence="7">
        <text>L-cysteinyl-[prolipoprotein] + a 1,2-diacyl-sn-glycero-3-phospho-(1'-sn-glycerol) = an S-1,2-diacyl-sn-glyceryl-L-cysteinyl-[prolipoprotein] + sn-glycerol 1-phosphate + H(+)</text>
        <dbReference type="Rhea" id="RHEA:56712"/>
        <dbReference type="Rhea" id="RHEA-COMP:14679"/>
        <dbReference type="Rhea" id="RHEA-COMP:14680"/>
        <dbReference type="ChEBI" id="CHEBI:15378"/>
        <dbReference type="ChEBI" id="CHEBI:29950"/>
        <dbReference type="ChEBI" id="CHEBI:57685"/>
        <dbReference type="ChEBI" id="CHEBI:64716"/>
        <dbReference type="ChEBI" id="CHEBI:140658"/>
        <dbReference type="EC" id="2.5.1.145"/>
    </reaction>
</comment>
<dbReference type="HAMAP" id="MF_01147">
    <property type="entry name" value="Lgt"/>
    <property type="match status" value="1"/>
</dbReference>
<organism evidence="9 10">
    <name type="scientific">Microlunatus elymi</name>
    <dbReference type="NCBI Taxonomy" id="2596828"/>
    <lineage>
        <taxon>Bacteria</taxon>
        <taxon>Bacillati</taxon>
        <taxon>Actinomycetota</taxon>
        <taxon>Actinomycetes</taxon>
        <taxon>Propionibacteriales</taxon>
        <taxon>Propionibacteriaceae</taxon>
        <taxon>Microlunatus</taxon>
    </lineage>
</organism>
<evidence type="ECO:0000256" key="3">
    <source>
        <dbReference type="ARBA" id="ARBA00022679"/>
    </source>
</evidence>
<dbReference type="AlphaFoldDB" id="A0A516Q0L6"/>
<dbReference type="EMBL" id="CP041692">
    <property type="protein sequence ID" value="QDP96964.1"/>
    <property type="molecule type" value="Genomic_DNA"/>
</dbReference>
<evidence type="ECO:0000256" key="6">
    <source>
        <dbReference type="ARBA" id="ARBA00023136"/>
    </source>
</evidence>
<dbReference type="GO" id="GO:0042158">
    <property type="term" value="P:lipoprotein biosynthetic process"/>
    <property type="evidence" value="ECO:0007669"/>
    <property type="project" value="UniProtKB-UniRule"/>
</dbReference>
<feature type="compositionally biased region" description="Low complexity" evidence="8">
    <location>
        <begin position="287"/>
        <end position="312"/>
    </location>
</feature>
<feature type="transmembrane region" description="Helical" evidence="7">
    <location>
        <begin position="96"/>
        <end position="120"/>
    </location>
</feature>
<evidence type="ECO:0000313" key="9">
    <source>
        <dbReference type="EMBL" id="QDP96964.1"/>
    </source>
</evidence>
<feature type="region of interest" description="Disordered" evidence="8">
    <location>
        <begin position="287"/>
        <end position="332"/>
    </location>
</feature>
<keyword evidence="10" id="KW-1185">Reference proteome</keyword>
<dbReference type="NCBIfam" id="TIGR00544">
    <property type="entry name" value="lgt"/>
    <property type="match status" value="1"/>
</dbReference>
<dbReference type="Proteomes" id="UP000319263">
    <property type="component" value="Chromosome"/>
</dbReference>
<keyword evidence="9" id="KW-0449">Lipoprotein</keyword>
<feature type="transmembrane region" description="Helical" evidence="7">
    <location>
        <begin position="211"/>
        <end position="229"/>
    </location>
</feature>
<dbReference type="RefSeq" id="WP_143986925.1">
    <property type="nucleotide sequence ID" value="NZ_CP041692.1"/>
</dbReference>
<keyword evidence="6 7" id="KW-0472">Membrane</keyword>
<keyword evidence="9" id="KW-0328">Glycosyltransferase</keyword>
<feature type="binding site" evidence="7">
    <location>
        <position position="146"/>
    </location>
    <ligand>
        <name>a 1,2-diacyl-sn-glycero-3-phospho-(1'-sn-glycerol)</name>
        <dbReference type="ChEBI" id="CHEBI:64716"/>
    </ligand>
</feature>
<dbReference type="OrthoDB" id="871140at2"/>
<dbReference type="InterPro" id="IPR001640">
    <property type="entry name" value="Lgt"/>
</dbReference>
<evidence type="ECO:0000256" key="4">
    <source>
        <dbReference type="ARBA" id="ARBA00022692"/>
    </source>
</evidence>
<evidence type="ECO:0000256" key="5">
    <source>
        <dbReference type="ARBA" id="ARBA00022989"/>
    </source>
</evidence>
<dbReference type="Pfam" id="PF01790">
    <property type="entry name" value="LGT"/>
    <property type="match status" value="1"/>
</dbReference>
<dbReference type="GO" id="GO:0005886">
    <property type="term" value="C:plasma membrane"/>
    <property type="evidence" value="ECO:0007669"/>
    <property type="project" value="UniProtKB-SubCell"/>
</dbReference>
<dbReference type="GO" id="GO:0008961">
    <property type="term" value="F:phosphatidylglycerol-prolipoprotein diacylglyceryl transferase activity"/>
    <property type="evidence" value="ECO:0007669"/>
    <property type="project" value="UniProtKB-UniRule"/>
</dbReference>
<comment type="subcellular location">
    <subcellularLocation>
        <location evidence="7">Cell membrane</location>
        <topology evidence="7">Multi-pass membrane protein</topology>
    </subcellularLocation>
</comment>
<dbReference type="PROSITE" id="PS01311">
    <property type="entry name" value="LGT"/>
    <property type="match status" value="1"/>
</dbReference>
<accession>A0A516Q0L6</accession>
<feature type="transmembrane region" description="Helical" evidence="7">
    <location>
        <begin position="57"/>
        <end position="76"/>
    </location>
</feature>
<comment type="function">
    <text evidence="7">Catalyzes the transfer of the diacylglyceryl group from phosphatidylglycerol to the sulfhydryl group of the N-terminal cysteine of a prolipoprotein, the first step in the formation of mature lipoproteins.</text>
</comment>
<feature type="transmembrane region" description="Helical" evidence="7">
    <location>
        <begin position="26"/>
        <end position="45"/>
    </location>
</feature>
<feature type="transmembrane region" description="Helical" evidence="7">
    <location>
        <begin position="127"/>
        <end position="145"/>
    </location>
</feature>
<dbReference type="KEGG" id="mik:FOE78_14480"/>
<dbReference type="EC" id="2.5.1.145" evidence="7"/>
<dbReference type="PANTHER" id="PTHR30589">
    <property type="entry name" value="PROLIPOPROTEIN DIACYLGLYCERYL TRANSFERASE"/>
    <property type="match status" value="1"/>
</dbReference>
<keyword evidence="2 7" id="KW-1003">Cell membrane</keyword>
<comment type="pathway">
    <text evidence="7">Protein modification; lipoprotein biosynthesis (diacylglyceryl transfer).</text>
</comment>
<feature type="transmembrane region" description="Helical" evidence="7">
    <location>
        <begin position="187"/>
        <end position="204"/>
    </location>
</feature>
<proteinExistence type="inferred from homology"/>
<evidence type="ECO:0000256" key="7">
    <source>
        <dbReference type="HAMAP-Rule" id="MF_01147"/>
    </source>
</evidence>
<evidence type="ECO:0000256" key="8">
    <source>
        <dbReference type="SAM" id="MobiDB-lite"/>
    </source>
</evidence>
<keyword evidence="3 7" id="KW-0808">Transferase</keyword>
<evidence type="ECO:0000256" key="1">
    <source>
        <dbReference type="ARBA" id="ARBA00007150"/>
    </source>
</evidence>
<keyword evidence="4 7" id="KW-0812">Transmembrane</keyword>
<evidence type="ECO:0000256" key="2">
    <source>
        <dbReference type="ARBA" id="ARBA00022475"/>
    </source>
</evidence>
<dbReference type="UniPathway" id="UPA00664"/>
<feature type="transmembrane region" description="Helical" evidence="7">
    <location>
        <begin position="249"/>
        <end position="266"/>
    </location>
</feature>
<dbReference type="PANTHER" id="PTHR30589:SF0">
    <property type="entry name" value="PHOSPHATIDYLGLYCEROL--PROLIPOPROTEIN DIACYLGLYCERYL TRANSFERASE"/>
    <property type="match status" value="1"/>
</dbReference>
<gene>
    <name evidence="7" type="primary">lgt</name>
    <name evidence="9" type="ORF">FOE78_14480</name>
</gene>
<sequence length="332" mass="36573">MIDHILPVLAIPSPPFREFHLGPLPIRMYALCIITGAIVGTIIATRRWIARGGSRDAVETVALVSVPFGIVGARIYHVITDHQLYFGPGQQPIRALYLWDGGLGIWGGVAFGALGGYLVCRRRKMRFWALADALAPGVVVAQAIGRLGNWFNQELYGRPSTLPWALEIAPQYRIPGYEQYAAFHPTFLYELVWDLAVAVALILLDRRFKLGHGKVFMLYVMFYTAGRAWVEHLRIDPAHTIGGFRLNDYVSAAVFLAALICFLWLVKFKPGREEIVEGDFRFVNGLPPDDSSTADPAAPDSSSPDSSSPDSSTEAEGETEEPVGSTRDPQSS</sequence>
<reference evidence="9 10" key="1">
    <citation type="submission" date="2019-07" db="EMBL/GenBank/DDBJ databases">
        <title>Microlunatus dokdonensis sp. nov. isolated from the rhizospheric soil of the wild plant Elymus tsukushiensis.</title>
        <authorList>
            <person name="Ghim S.-Y."/>
            <person name="Hwang Y.-J."/>
            <person name="Son J.-S."/>
            <person name="Shin J.-H."/>
        </authorList>
    </citation>
    <scope>NUCLEOTIDE SEQUENCE [LARGE SCALE GENOMIC DNA]</scope>
    <source>
        <strain evidence="9 10">KUDC0627</strain>
    </source>
</reference>